<dbReference type="InterPro" id="IPR018062">
    <property type="entry name" value="HTH_AraC-typ_CS"/>
</dbReference>
<dbReference type="KEGG" id="yti:FNA67_08715"/>
<dbReference type="GO" id="GO:0003700">
    <property type="term" value="F:DNA-binding transcription factor activity"/>
    <property type="evidence" value="ECO:0007669"/>
    <property type="project" value="InterPro"/>
</dbReference>
<evidence type="ECO:0000256" key="1">
    <source>
        <dbReference type="ARBA" id="ARBA00023015"/>
    </source>
</evidence>
<dbReference type="PROSITE" id="PS00041">
    <property type="entry name" value="HTH_ARAC_FAMILY_1"/>
    <property type="match status" value="1"/>
</dbReference>
<dbReference type="InterPro" id="IPR018060">
    <property type="entry name" value="HTH_AraC"/>
</dbReference>
<name>A0A5B9DLQ2_9HYPH</name>
<keyword evidence="3" id="KW-0804">Transcription</keyword>
<keyword evidence="1" id="KW-0805">Transcription regulation</keyword>
<accession>A0A5B9DLQ2</accession>
<dbReference type="SUPFAM" id="SSF46689">
    <property type="entry name" value="Homeodomain-like"/>
    <property type="match status" value="2"/>
</dbReference>
<proteinExistence type="predicted"/>
<dbReference type="PANTHER" id="PTHR43436">
    <property type="entry name" value="ARAC-FAMILY TRANSCRIPTIONAL REGULATOR"/>
    <property type="match status" value="1"/>
</dbReference>
<dbReference type="Gene3D" id="1.10.10.60">
    <property type="entry name" value="Homeodomain-like"/>
    <property type="match status" value="2"/>
</dbReference>
<protein>
    <submittedName>
        <fullName evidence="4">AraC family transcriptional regulator</fullName>
    </submittedName>
</protein>
<dbReference type="OrthoDB" id="9802263at2"/>
<dbReference type="Pfam" id="PF12833">
    <property type="entry name" value="HTH_18"/>
    <property type="match status" value="1"/>
</dbReference>
<evidence type="ECO:0000313" key="5">
    <source>
        <dbReference type="Proteomes" id="UP000321062"/>
    </source>
</evidence>
<keyword evidence="5" id="KW-1185">Reference proteome</keyword>
<dbReference type="PANTHER" id="PTHR43436:SF1">
    <property type="entry name" value="TRANSCRIPTIONAL REGULATORY PROTEIN"/>
    <property type="match status" value="1"/>
</dbReference>
<dbReference type="InterPro" id="IPR009594">
    <property type="entry name" value="Tscrpt_reg_HTH_AraC_N"/>
</dbReference>
<dbReference type="AlphaFoldDB" id="A0A5B9DLQ2"/>
<dbReference type="EMBL" id="CP041690">
    <property type="protein sequence ID" value="QEE20251.1"/>
    <property type="molecule type" value="Genomic_DNA"/>
</dbReference>
<dbReference type="GO" id="GO:0043565">
    <property type="term" value="F:sequence-specific DNA binding"/>
    <property type="evidence" value="ECO:0007669"/>
    <property type="project" value="InterPro"/>
</dbReference>
<sequence>MLETLKSDFLRLIETDGDGAFVTAVPGLHLSRASQRVMPNHRIYRPALCLVLQGEKSITLGDTTLNYGAMQALVVALEVPALGAIVKASRDEPYLGLTLEFDIGIMREVMSALEEPPLPTPSDQSAIFIQDVDEQLASCIDRILRLGDNPKAIPVLYPAIMREISYWLMTGPHAAELSRVAARDSHARRITDALRLLRQNFARAVRVEELAEAAGMSPSAFHKHFKDLTAMTPLQYQKQLRLLEARRLMQSSATNVAGAAYEVGYESASQFSREYARMFGAPPKRDVAQSEPSAAY</sequence>
<dbReference type="SMART" id="SM00342">
    <property type="entry name" value="HTH_ARAC"/>
    <property type="match status" value="1"/>
</dbReference>
<organism evidence="4 5">
    <name type="scientific">Paradevosia tibetensis</name>
    <dbReference type="NCBI Taxonomy" id="1447062"/>
    <lineage>
        <taxon>Bacteria</taxon>
        <taxon>Pseudomonadati</taxon>
        <taxon>Pseudomonadota</taxon>
        <taxon>Alphaproteobacteria</taxon>
        <taxon>Hyphomicrobiales</taxon>
        <taxon>Devosiaceae</taxon>
        <taxon>Paradevosia</taxon>
    </lineage>
</organism>
<dbReference type="Pfam" id="PF06719">
    <property type="entry name" value="AraC_N"/>
    <property type="match status" value="1"/>
</dbReference>
<dbReference type="PROSITE" id="PS01124">
    <property type="entry name" value="HTH_ARAC_FAMILY_2"/>
    <property type="match status" value="1"/>
</dbReference>
<dbReference type="Proteomes" id="UP000321062">
    <property type="component" value="Chromosome"/>
</dbReference>
<dbReference type="RefSeq" id="WP_147655768.1">
    <property type="nucleotide sequence ID" value="NZ_BMFM01000001.1"/>
</dbReference>
<evidence type="ECO:0000313" key="4">
    <source>
        <dbReference type="EMBL" id="QEE20251.1"/>
    </source>
</evidence>
<evidence type="ECO:0000256" key="3">
    <source>
        <dbReference type="ARBA" id="ARBA00023163"/>
    </source>
</evidence>
<keyword evidence="2" id="KW-0238">DNA-binding</keyword>
<evidence type="ECO:0000256" key="2">
    <source>
        <dbReference type="ARBA" id="ARBA00023125"/>
    </source>
</evidence>
<gene>
    <name evidence="4" type="ORF">FNA67_08715</name>
</gene>
<dbReference type="InterPro" id="IPR009057">
    <property type="entry name" value="Homeodomain-like_sf"/>
</dbReference>
<reference evidence="4 5" key="1">
    <citation type="journal article" date="2015" name="Int. J. Syst. Evol. Microbiol.">
        <title>Youhaiella tibetensis gen. nov., sp. nov., isolated from subsurface sediment.</title>
        <authorList>
            <person name="Wang Y.X."/>
            <person name="Huang F.Q."/>
            <person name="Nogi Y."/>
            <person name="Pang S.J."/>
            <person name="Wang P.K."/>
            <person name="Lv J."/>
        </authorList>
    </citation>
    <scope>NUCLEOTIDE SEQUENCE [LARGE SCALE GENOMIC DNA]</scope>
    <source>
        <strain evidence="5">fig4</strain>
    </source>
</reference>